<feature type="transmembrane region" description="Helical" evidence="6">
    <location>
        <begin position="108"/>
        <end position="128"/>
    </location>
</feature>
<protein>
    <submittedName>
        <fullName evidence="7">Branched-chain amino acid ABC transporter permease</fullName>
    </submittedName>
</protein>
<keyword evidence="4 6" id="KW-1133">Transmembrane helix</keyword>
<dbReference type="EMBL" id="JAYJLD010000071">
    <property type="protein sequence ID" value="MEB3104044.1"/>
    <property type="molecule type" value="Genomic_DNA"/>
</dbReference>
<evidence type="ECO:0000256" key="1">
    <source>
        <dbReference type="ARBA" id="ARBA00004651"/>
    </source>
</evidence>
<evidence type="ECO:0000256" key="5">
    <source>
        <dbReference type="ARBA" id="ARBA00023136"/>
    </source>
</evidence>
<feature type="transmembrane region" description="Helical" evidence="6">
    <location>
        <begin position="155"/>
        <end position="172"/>
    </location>
</feature>
<dbReference type="PANTHER" id="PTHR30482:SF17">
    <property type="entry name" value="ABC TRANSPORTER ATP-BINDING PROTEIN"/>
    <property type="match status" value="1"/>
</dbReference>
<evidence type="ECO:0000256" key="2">
    <source>
        <dbReference type="ARBA" id="ARBA00022475"/>
    </source>
</evidence>
<name>A0ABU5ZNG2_9BACL</name>
<evidence type="ECO:0000313" key="7">
    <source>
        <dbReference type="EMBL" id="MEB3104044.1"/>
    </source>
</evidence>
<dbReference type="Proteomes" id="UP001310386">
    <property type="component" value="Unassembled WGS sequence"/>
</dbReference>
<feature type="transmembrane region" description="Helical" evidence="6">
    <location>
        <begin position="206"/>
        <end position="228"/>
    </location>
</feature>
<evidence type="ECO:0000256" key="6">
    <source>
        <dbReference type="SAM" id="Phobius"/>
    </source>
</evidence>
<sequence length="326" mass="35365">MRSASKSVWTILGIALFVALPFMVSSYGVLLTTEIFIMAIFAMSLGYLMGYAGLVSLGHAAFFGIGAYTIALAGDHIANTYVLILLAVVFSGLIAWISGSLFIRTSAFYFLMITLAFGQLLYALVWQLKPITGGADGKKVSAVMDFGFGPIVDPNMMYVVTGILFLLSYLFLRKLASSPAGKVIKGVMENENRMKSLGYNIRTYKLLAYTLSGMLAGLAGALYAYYNVFVSPDLIIWLFSGQVLIMVIVGGVGTLIGPAVGAGFFLILQNYMSSYTERWPMIMGIIFITFVLLRKGGIVNLLALLGKKRSGGEADSLDREQKEAVR</sequence>
<evidence type="ECO:0000256" key="4">
    <source>
        <dbReference type="ARBA" id="ARBA00022989"/>
    </source>
</evidence>
<feature type="transmembrane region" description="Helical" evidence="6">
    <location>
        <begin position="55"/>
        <end position="74"/>
    </location>
</feature>
<feature type="transmembrane region" description="Helical" evidence="6">
    <location>
        <begin position="279"/>
        <end position="305"/>
    </location>
</feature>
<dbReference type="InterPro" id="IPR043428">
    <property type="entry name" value="LivM-like"/>
</dbReference>
<dbReference type="PANTHER" id="PTHR30482">
    <property type="entry name" value="HIGH-AFFINITY BRANCHED-CHAIN AMINO ACID TRANSPORT SYSTEM PERMEASE"/>
    <property type="match status" value="1"/>
</dbReference>
<dbReference type="Pfam" id="PF02653">
    <property type="entry name" value="BPD_transp_2"/>
    <property type="match status" value="1"/>
</dbReference>
<evidence type="ECO:0000256" key="3">
    <source>
        <dbReference type="ARBA" id="ARBA00022692"/>
    </source>
</evidence>
<dbReference type="RefSeq" id="WP_371756171.1">
    <property type="nucleotide sequence ID" value="NZ_JAYJLD010000071.1"/>
</dbReference>
<proteinExistence type="predicted"/>
<keyword evidence="3 6" id="KW-0812">Transmembrane</keyword>
<evidence type="ECO:0000313" key="8">
    <source>
        <dbReference type="Proteomes" id="UP001310386"/>
    </source>
</evidence>
<keyword evidence="5 6" id="KW-0472">Membrane</keyword>
<gene>
    <name evidence="7" type="ORF">VF724_20745</name>
</gene>
<comment type="subcellular location">
    <subcellularLocation>
        <location evidence="1">Cell membrane</location>
        <topology evidence="1">Multi-pass membrane protein</topology>
    </subcellularLocation>
</comment>
<reference evidence="7" key="1">
    <citation type="submission" date="2023-12" db="EMBL/GenBank/DDBJ databases">
        <title>Fervidustalea candida gen. nov., sp. nov., a novel member of the family Paenibacillaceae isolated from a geothermal area.</title>
        <authorList>
            <person name="Li W.-J."/>
            <person name="Jiao J.-Y."/>
            <person name="Chen Y."/>
        </authorList>
    </citation>
    <scope>NUCLEOTIDE SEQUENCE</scope>
    <source>
        <strain evidence="7">SYSU GA230002</strain>
    </source>
</reference>
<organism evidence="7 8">
    <name type="scientific">Ferviditalea candida</name>
    <dbReference type="NCBI Taxonomy" id="3108399"/>
    <lineage>
        <taxon>Bacteria</taxon>
        <taxon>Bacillati</taxon>
        <taxon>Bacillota</taxon>
        <taxon>Bacilli</taxon>
        <taxon>Bacillales</taxon>
        <taxon>Paenibacillaceae</taxon>
        <taxon>Ferviditalea</taxon>
    </lineage>
</organism>
<dbReference type="InterPro" id="IPR001851">
    <property type="entry name" value="ABC_transp_permease"/>
</dbReference>
<keyword evidence="8" id="KW-1185">Reference proteome</keyword>
<accession>A0ABU5ZNG2</accession>
<feature type="transmembrane region" description="Helical" evidence="6">
    <location>
        <begin position="80"/>
        <end position="103"/>
    </location>
</feature>
<comment type="caution">
    <text evidence="7">The sequence shown here is derived from an EMBL/GenBank/DDBJ whole genome shotgun (WGS) entry which is preliminary data.</text>
</comment>
<keyword evidence="2" id="KW-1003">Cell membrane</keyword>
<feature type="transmembrane region" description="Helical" evidence="6">
    <location>
        <begin position="234"/>
        <end position="267"/>
    </location>
</feature>
<feature type="transmembrane region" description="Helical" evidence="6">
    <location>
        <begin position="7"/>
        <end position="24"/>
    </location>
</feature>
<dbReference type="CDD" id="cd06581">
    <property type="entry name" value="TM_PBP1_LivM_like"/>
    <property type="match status" value="1"/>
</dbReference>